<evidence type="ECO:0000256" key="1">
    <source>
        <dbReference type="SAM" id="MobiDB-lite"/>
    </source>
</evidence>
<organism evidence="2 3">
    <name type="scientific">Podospora fimiseda</name>
    <dbReference type="NCBI Taxonomy" id="252190"/>
    <lineage>
        <taxon>Eukaryota</taxon>
        <taxon>Fungi</taxon>
        <taxon>Dikarya</taxon>
        <taxon>Ascomycota</taxon>
        <taxon>Pezizomycotina</taxon>
        <taxon>Sordariomycetes</taxon>
        <taxon>Sordariomycetidae</taxon>
        <taxon>Sordariales</taxon>
        <taxon>Podosporaceae</taxon>
        <taxon>Podospora</taxon>
    </lineage>
</organism>
<protein>
    <submittedName>
        <fullName evidence="2">Uncharacterized protein</fullName>
    </submittedName>
</protein>
<feature type="compositionally biased region" description="Polar residues" evidence="1">
    <location>
        <begin position="414"/>
        <end position="426"/>
    </location>
</feature>
<feature type="region of interest" description="Disordered" evidence="1">
    <location>
        <begin position="316"/>
        <end position="430"/>
    </location>
</feature>
<sequence length="485" mass="53958">MSTFFSLFPFPSLSLHPTSHQKRRVQPRSGTHRPPTMTGAIGGIKTPSSPSDNQPGLVDRLLRRRQSKLQKGATISTNAEVKYVSIDEVFDKPPTKLPLEPPKYFESPFTSENQQSEQILKTTKMQTRTQQQPPTLRKRASFRDRIKSWQKPASTTPLQSVEEQEAPTTRFVYQPKHAASDFSRTAIPHGPLPNWKPTAGPRELEAVNGVVGGGNKQPRLRRTENRPTAVSNNIPPPPQFDAGRRPSQSSHGQTATTSHHRYSASYAENPPLFASSAAAVHIPVADTPQQQFPVVVNPPHHRQRSGQQSDFQRFMAEAEARERARAERDERIKRSFSHPMRNNRVPANPHIQYASATSRSSSAEVSGATTAVAPGGGSRNSSRGKRGEAKRNSGHFEERVQVPQKQGHKRSHTRNSSWTASYTSGASGEEKKAAAITQVYRIEPTTPVEQKALKRQVSISQKIAEYIRPPKQEMRGRGWVGTIEE</sequence>
<dbReference type="AlphaFoldDB" id="A0AAN7BJL2"/>
<dbReference type="Proteomes" id="UP001301958">
    <property type="component" value="Unassembled WGS sequence"/>
</dbReference>
<keyword evidence="3" id="KW-1185">Reference proteome</keyword>
<feature type="compositionally biased region" description="Low complexity" evidence="1">
    <location>
        <begin position="123"/>
        <end position="135"/>
    </location>
</feature>
<name>A0AAN7BJL2_9PEZI</name>
<comment type="caution">
    <text evidence="2">The sequence shown here is derived from an EMBL/GenBank/DDBJ whole genome shotgun (WGS) entry which is preliminary data.</text>
</comment>
<reference evidence="2" key="2">
    <citation type="submission" date="2023-05" db="EMBL/GenBank/DDBJ databases">
        <authorList>
            <consortium name="Lawrence Berkeley National Laboratory"/>
            <person name="Steindorff A."/>
            <person name="Hensen N."/>
            <person name="Bonometti L."/>
            <person name="Westerberg I."/>
            <person name="Brannstrom I.O."/>
            <person name="Guillou S."/>
            <person name="Cros-Aarteil S."/>
            <person name="Calhoun S."/>
            <person name="Haridas S."/>
            <person name="Kuo A."/>
            <person name="Mondo S."/>
            <person name="Pangilinan J."/>
            <person name="Riley R."/>
            <person name="Labutti K."/>
            <person name="Andreopoulos B."/>
            <person name="Lipzen A."/>
            <person name="Chen C."/>
            <person name="Yanf M."/>
            <person name="Daum C."/>
            <person name="Ng V."/>
            <person name="Clum A."/>
            <person name="Ohm R."/>
            <person name="Martin F."/>
            <person name="Silar P."/>
            <person name="Natvig D."/>
            <person name="Lalanne C."/>
            <person name="Gautier V."/>
            <person name="Ament-Velasquez S.L."/>
            <person name="Kruys A."/>
            <person name="Hutchinson M.I."/>
            <person name="Powell A.J."/>
            <person name="Barry K."/>
            <person name="Miller A.N."/>
            <person name="Grigoriev I.V."/>
            <person name="Debuchy R."/>
            <person name="Gladieux P."/>
            <person name="Thoren M.H."/>
            <person name="Johannesson H."/>
        </authorList>
    </citation>
    <scope>NUCLEOTIDE SEQUENCE</scope>
    <source>
        <strain evidence="2">CBS 990.96</strain>
    </source>
</reference>
<feature type="compositionally biased region" description="Basic and acidic residues" evidence="1">
    <location>
        <begin position="316"/>
        <end position="333"/>
    </location>
</feature>
<gene>
    <name evidence="2" type="ORF">QBC38DRAFT_485441</name>
</gene>
<feature type="compositionally biased region" description="Low complexity" evidence="1">
    <location>
        <begin position="354"/>
        <end position="368"/>
    </location>
</feature>
<feature type="compositionally biased region" description="Polar residues" evidence="1">
    <location>
        <begin position="246"/>
        <end position="257"/>
    </location>
</feature>
<feature type="region of interest" description="Disordered" evidence="1">
    <location>
        <begin position="123"/>
        <end position="143"/>
    </location>
</feature>
<feature type="compositionally biased region" description="Basic and acidic residues" evidence="1">
    <location>
        <begin position="385"/>
        <end position="400"/>
    </location>
</feature>
<reference evidence="2" key="1">
    <citation type="journal article" date="2023" name="Mol. Phylogenet. Evol.">
        <title>Genome-scale phylogeny and comparative genomics of the fungal order Sordariales.</title>
        <authorList>
            <person name="Hensen N."/>
            <person name="Bonometti L."/>
            <person name="Westerberg I."/>
            <person name="Brannstrom I.O."/>
            <person name="Guillou S."/>
            <person name="Cros-Aarteil S."/>
            <person name="Calhoun S."/>
            <person name="Haridas S."/>
            <person name="Kuo A."/>
            <person name="Mondo S."/>
            <person name="Pangilinan J."/>
            <person name="Riley R."/>
            <person name="LaButti K."/>
            <person name="Andreopoulos B."/>
            <person name="Lipzen A."/>
            <person name="Chen C."/>
            <person name="Yan M."/>
            <person name="Daum C."/>
            <person name="Ng V."/>
            <person name="Clum A."/>
            <person name="Steindorff A."/>
            <person name="Ohm R.A."/>
            <person name="Martin F."/>
            <person name="Silar P."/>
            <person name="Natvig D.O."/>
            <person name="Lalanne C."/>
            <person name="Gautier V."/>
            <person name="Ament-Velasquez S.L."/>
            <person name="Kruys A."/>
            <person name="Hutchinson M.I."/>
            <person name="Powell A.J."/>
            <person name="Barry K."/>
            <person name="Miller A.N."/>
            <person name="Grigoriev I.V."/>
            <person name="Debuchy R."/>
            <person name="Gladieux P."/>
            <person name="Hiltunen Thoren M."/>
            <person name="Johannesson H."/>
        </authorList>
    </citation>
    <scope>NUCLEOTIDE SEQUENCE</scope>
    <source>
        <strain evidence="2">CBS 990.96</strain>
    </source>
</reference>
<evidence type="ECO:0000313" key="3">
    <source>
        <dbReference type="Proteomes" id="UP001301958"/>
    </source>
</evidence>
<evidence type="ECO:0000313" key="2">
    <source>
        <dbReference type="EMBL" id="KAK4224444.1"/>
    </source>
</evidence>
<dbReference type="EMBL" id="MU865392">
    <property type="protein sequence ID" value="KAK4224444.1"/>
    <property type="molecule type" value="Genomic_DNA"/>
</dbReference>
<feature type="region of interest" description="Disordered" evidence="1">
    <location>
        <begin position="208"/>
        <end position="263"/>
    </location>
</feature>
<accession>A0AAN7BJL2</accession>
<proteinExistence type="predicted"/>
<feature type="region of interest" description="Disordered" evidence="1">
    <location>
        <begin position="16"/>
        <end position="56"/>
    </location>
</feature>